<dbReference type="AlphaFoldDB" id="A0A1H5P7I0"/>
<feature type="compositionally biased region" description="Basic residues" evidence="1">
    <location>
        <begin position="1"/>
        <end position="14"/>
    </location>
</feature>
<dbReference type="EMBL" id="FNUG01000009">
    <property type="protein sequence ID" value="SEF08967.1"/>
    <property type="molecule type" value="Genomic_DNA"/>
</dbReference>
<evidence type="ECO:0000256" key="1">
    <source>
        <dbReference type="SAM" id="MobiDB-lite"/>
    </source>
</evidence>
<dbReference type="RefSeq" id="WP_093114057.1">
    <property type="nucleotide sequence ID" value="NZ_FNGG01000009.1"/>
</dbReference>
<organism evidence="2 3">
    <name type="scientific">Salinimicrobium catena</name>
    <dbReference type="NCBI Taxonomy" id="390640"/>
    <lineage>
        <taxon>Bacteria</taxon>
        <taxon>Pseudomonadati</taxon>
        <taxon>Bacteroidota</taxon>
        <taxon>Flavobacteriia</taxon>
        <taxon>Flavobacteriales</taxon>
        <taxon>Flavobacteriaceae</taxon>
        <taxon>Salinimicrobium</taxon>
    </lineage>
</organism>
<evidence type="ECO:0000313" key="3">
    <source>
        <dbReference type="Proteomes" id="UP000199448"/>
    </source>
</evidence>
<name>A0A1H5P7I0_9FLAO</name>
<dbReference type="OrthoDB" id="1420066at2"/>
<sequence length="457" mass="53025">MKKINKKVKYRRNQGRNEKREYKKGRRNKDYVDFFGFSNENNKKYGLLQHEERVISSKPFPLDHFLNLEGYKFVGPISKKIIIPEQFVLEKHHTSSFNTITHIRRAIMEYKGEVIHIDFSKCKDIDYSCIFLLLVVLVEYTDHLEKIDEGLKIRKARPDIMIAPSKNDEVNARLMAGYLIPEANVTQSFLKPFSSLNFIRGQKSRKSYVENMKGPAATTIRKYINENLLQHGFMLDELNASYLDGIISEVLNNAEDHSKFNTWYVSGNIFKSGAPEDSGEEEVSEVNLAFLNFGYSIYDGFEQNKNQNVETYESMNEMYEEVKKKMTTSLEFSKEEMFTLYALQEGVSRLNYTTEDRGTGTMKILKSFINLGDYVDEKRKLEPSFLIYSGNVFLKCDHKHRPSSYDGIDVLGLNEKNDLSELPSKSNLKKLDKSFPGTFLVAKIYLNKRHLQSKMES</sequence>
<evidence type="ECO:0000313" key="2">
    <source>
        <dbReference type="EMBL" id="SEF08967.1"/>
    </source>
</evidence>
<gene>
    <name evidence="2" type="ORF">SAMN04488034_10916</name>
</gene>
<keyword evidence="3" id="KW-1185">Reference proteome</keyword>
<protein>
    <submittedName>
        <fullName evidence="2">Uncharacterized protein</fullName>
    </submittedName>
</protein>
<accession>A0A1H5P7I0</accession>
<reference evidence="2 3" key="1">
    <citation type="submission" date="2016-10" db="EMBL/GenBank/DDBJ databases">
        <authorList>
            <person name="de Groot N.N."/>
        </authorList>
    </citation>
    <scope>NUCLEOTIDE SEQUENCE [LARGE SCALE GENOMIC DNA]</scope>
    <source>
        <strain evidence="2 3">DSM 23553</strain>
    </source>
</reference>
<feature type="region of interest" description="Disordered" evidence="1">
    <location>
        <begin position="1"/>
        <end position="23"/>
    </location>
</feature>
<dbReference type="Proteomes" id="UP000199448">
    <property type="component" value="Unassembled WGS sequence"/>
</dbReference>
<dbReference type="STRING" id="390640.SAMN04488034_10916"/>
<proteinExistence type="predicted"/>